<proteinExistence type="inferred from homology"/>
<feature type="chain" id="PRO_5044923529" description="UPF0319 protein ACFODT_16860" evidence="3">
    <location>
        <begin position="23"/>
        <end position="224"/>
    </location>
</feature>
<keyword evidence="2 3" id="KW-0732">Signal</keyword>
<sequence length="224" mass="24858" precursor="true">MKKSAALLLAFSFVGLSSVANAKVVLQIPQNVDLLAVNGEAPEKAKGLFPSDNEELKDGINQIVFQYIPTFTVHKSDLRKAYSDVYVAKIKASDTSLTFKLPEYRNLEQARQSITHMDWSLVDDKNQNVVIAQDKLEKEGVQFGRDYVAEVQRYNQTMGPAVLTSGAVVLSQAKSSSTEASASAGKKALSSNANVTNLKQLKLWYKKSSPQERKAFRKWIIDQE</sequence>
<keyword evidence="5" id="KW-1185">Reference proteome</keyword>
<dbReference type="Pfam" id="PF09829">
    <property type="entry name" value="DUF2057"/>
    <property type="match status" value="1"/>
</dbReference>
<gene>
    <name evidence="4" type="ORF">ACFODT_16860</name>
</gene>
<dbReference type="RefSeq" id="WP_123016305.1">
    <property type="nucleotide sequence ID" value="NZ_AP024911.1"/>
</dbReference>
<evidence type="ECO:0000313" key="4">
    <source>
        <dbReference type="EMBL" id="MFC3025474.1"/>
    </source>
</evidence>
<feature type="signal peptide" evidence="3">
    <location>
        <begin position="1"/>
        <end position="22"/>
    </location>
</feature>
<evidence type="ECO:0000313" key="5">
    <source>
        <dbReference type="Proteomes" id="UP001595384"/>
    </source>
</evidence>
<dbReference type="Proteomes" id="UP001595384">
    <property type="component" value="Unassembled WGS sequence"/>
</dbReference>
<dbReference type="EMBL" id="JBHRSE010000119">
    <property type="protein sequence ID" value="MFC3025474.1"/>
    <property type="molecule type" value="Genomic_DNA"/>
</dbReference>
<evidence type="ECO:0000256" key="2">
    <source>
        <dbReference type="ARBA" id="ARBA00022729"/>
    </source>
</evidence>
<dbReference type="PANTHER" id="PTHR38108:SF1">
    <property type="entry name" value="UPF0319 PROTEIN YCCT"/>
    <property type="match status" value="1"/>
</dbReference>
<comment type="similarity">
    <text evidence="1 3">Belongs to the UPF0319 family.</text>
</comment>
<protein>
    <recommendedName>
        <fullName evidence="3">UPF0319 protein ACFODT_16860</fullName>
    </recommendedName>
</protein>
<dbReference type="HAMAP" id="MF_00789">
    <property type="entry name" value="UPF0319"/>
    <property type="match status" value="1"/>
</dbReference>
<reference evidence="5" key="1">
    <citation type="journal article" date="2019" name="Int. J. Syst. Evol. Microbiol.">
        <title>The Global Catalogue of Microorganisms (GCM) 10K type strain sequencing project: providing services to taxonomists for standard genome sequencing and annotation.</title>
        <authorList>
            <consortium name="The Broad Institute Genomics Platform"/>
            <consortium name="The Broad Institute Genome Sequencing Center for Infectious Disease"/>
            <person name="Wu L."/>
            <person name="Ma J."/>
        </authorList>
    </citation>
    <scope>NUCLEOTIDE SEQUENCE [LARGE SCALE GENOMIC DNA]</scope>
    <source>
        <strain evidence="5">KCTC 62784</strain>
    </source>
</reference>
<evidence type="ECO:0000256" key="3">
    <source>
        <dbReference type="HAMAP-Rule" id="MF_00789"/>
    </source>
</evidence>
<dbReference type="PANTHER" id="PTHR38108">
    <property type="entry name" value="UPF0319 PROTEIN YCCT"/>
    <property type="match status" value="1"/>
</dbReference>
<name>A0ABV7CEM2_9VIBR</name>
<accession>A0ABV7CEM2</accession>
<dbReference type="InterPro" id="IPR018635">
    <property type="entry name" value="UPF0319"/>
</dbReference>
<evidence type="ECO:0000256" key="1">
    <source>
        <dbReference type="ARBA" id="ARBA00008490"/>
    </source>
</evidence>
<organism evidence="4 5">
    <name type="scientific">Vibrio zhugei</name>
    <dbReference type="NCBI Taxonomy" id="2479546"/>
    <lineage>
        <taxon>Bacteria</taxon>
        <taxon>Pseudomonadati</taxon>
        <taxon>Pseudomonadota</taxon>
        <taxon>Gammaproteobacteria</taxon>
        <taxon>Vibrionales</taxon>
        <taxon>Vibrionaceae</taxon>
        <taxon>Vibrio</taxon>
    </lineage>
</organism>
<comment type="caution">
    <text evidence="4">The sequence shown here is derived from an EMBL/GenBank/DDBJ whole genome shotgun (WGS) entry which is preliminary data.</text>
</comment>